<evidence type="ECO:0000256" key="8">
    <source>
        <dbReference type="ARBA" id="ARBA00045174"/>
    </source>
</evidence>
<evidence type="ECO:0000256" key="9">
    <source>
        <dbReference type="ARBA" id="ARBA00046896"/>
    </source>
</evidence>
<dbReference type="PANTHER" id="PTHR15039">
    <property type="entry name" value="DOLICHOL PHOSPHATE-MANNOSE BIOSYNTHESIS REGULATORY PROTEIN"/>
    <property type="match status" value="1"/>
</dbReference>
<dbReference type="Pfam" id="PF07297">
    <property type="entry name" value="DPM2"/>
    <property type="match status" value="1"/>
</dbReference>
<feature type="transmembrane region" description="Helical" evidence="10">
    <location>
        <begin position="44"/>
        <end position="70"/>
    </location>
</feature>
<comment type="function">
    <text evidence="10">Regulatory subunit of the dolichol-phosphate mannose (DPM) synthase complex; essential for the ER localization.</text>
</comment>
<dbReference type="Proteomes" id="UP001627154">
    <property type="component" value="Unassembled WGS sequence"/>
</dbReference>
<dbReference type="GO" id="GO:0030234">
    <property type="term" value="F:enzyme regulator activity"/>
    <property type="evidence" value="ECO:0007669"/>
    <property type="project" value="UniProtKB-UniRule"/>
</dbReference>
<evidence type="ECO:0000256" key="10">
    <source>
        <dbReference type="RuleBase" id="RU365084"/>
    </source>
</evidence>
<feature type="transmembrane region" description="Helical" evidence="10">
    <location>
        <begin position="12"/>
        <end position="32"/>
    </location>
</feature>
<dbReference type="EMBL" id="JBJJXI010000020">
    <property type="protein sequence ID" value="KAL3405560.1"/>
    <property type="molecule type" value="Genomic_DNA"/>
</dbReference>
<reference evidence="11 12" key="1">
    <citation type="journal article" date="2024" name="bioRxiv">
        <title>A reference genome for Trichogramma kaykai: A tiny desert-dwelling parasitoid wasp with competing sex-ratio distorters.</title>
        <authorList>
            <person name="Culotta J."/>
            <person name="Lindsey A.R."/>
        </authorList>
    </citation>
    <scope>NUCLEOTIDE SEQUENCE [LARGE SCALE GENOMIC DNA]</scope>
    <source>
        <strain evidence="11 12">KSX58</strain>
    </source>
</reference>
<gene>
    <name evidence="11" type="ORF">TKK_001943</name>
</gene>
<sequence>MLSDREKGKFILISASVIFLYYTLWVIGYPFFEDDRLKAMFMSHSIALFVPAISGLIFIGGLTIFTIYHIRLHLNNKAKNR</sequence>
<comment type="pathway">
    <text evidence="10">Protein modification; protein glycosylation.</text>
</comment>
<proteinExistence type="inferred from homology"/>
<keyword evidence="12" id="KW-1185">Reference proteome</keyword>
<evidence type="ECO:0000256" key="5">
    <source>
        <dbReference type="ARBA" id="ARBA00022824"/>
    </source>
</evidence>
<keyword evidence="7 10" id="KW-0472">Membrane</keyword>
<dbReference type="InterPro" id="IPR009914">
    <property type="entry name" value="DPM2"/>
</dbReference>
<keyword evidence="5 10" id="KW-0256">Endoplasmic reticulum</keyword>
<comment type="caution">
    <text evidence="11">The sequence shown here is derived from an EMBL/GenBank/DDBJ whole genome shotgun (WGS) entry which is preliminary data.</text>
</comment>
<evidence type="ECO:0000256" key="2">
    <source>
        <dbReference type="ARBA" id="ARBA00005478"/>
    </source>
</evidence>
<comment type="subcellular location">
    <subcellularLocation>
        <location evidence="1 10">Endoplasmic reticulum membrane</location>
        <topology evidence="1 10">Multi-pass membrane protein</topology>
    </subcellularLocation>
</comment>
<dbReference type="GO" id="GO:0005789">
    <property type="term" value="C:endoplasmic reticulum membrane"/>
    <property type="evidence" value="ECO:0007669"/>
    <property type="project" value="UniProtKB-SubCell"/>
</dbReference>
<dbReference type="AlphaFoldDB" id="A0ABD2XKB3"/>
<accession>A0ABD2XKB3</accession>
<comment type="subunit">
    <text evidence="9">Component of the dolichol-phosphate mannose (DPM) synthase complex composed of DPM1, DPM2 and DPM3; in the complex interacts directly with DPM3. Component of the glycosylphosphatidylinositol-N-acetylglucosaminyltransferase (GPI-GnT) complex composed at least by PIGA, PIGC, PIGH, PIGP, PIGQ, PIGY and DPM2. Interacts with PIGA, PIGC and PIGQ.</text>
</comment>
<organism evidence="11 12">
    <name type="scientific">Trichogramma kaykai</name>
    <dbReference type="NCBI Taxonomy" id="54128"/>
    <lineage>
        <taxon>Eukaryota</taxon>
        <taxon>Metazoa</taxon>
        <taxon>Ecdysozoa</taxon>
        <taxon>Arthropoda</taxon>
        <taxon>Hexapoda</taxon>
        <taxon>Insecta</taxon>
        <taxon>Pterygota</taxon>
        <taxon>Neoptera</taxon>
        <taxon>Endopterygota</taxon>
        <taxon>Hymenoptera</taxon>
        <taxon>Apocrita</taxon>
        <taxon>Proctotrupomorpha</taxon>
        <taxon>Chalcidoidea</taxon>
        <taxon>Trichogrammatidae</taxon>
        <taxon>Trichogramma</taxon>
    </lineage>
</organism>
<evidence type="ECO:0000313" key="11">
    <source>
        <dbReference type="EMBL" id="KAL3405560.1"/>
    </source>
</evidence>
<keyword evidence="4 10" id="KW-0812">Transmembrane</keyword>
<name>A0ABD2XKB3_9HYME</name>
<keyword evidence="6 10" id="KW-1133">Transmembrane helix</keyword>
<dbReference type="PANTHER" id="PTHR15039:SF11">
    <property type="entry name" value="DOLICHOL PHOSPHATE-MANNOSE BIOSYNTHESIS REGULATORY PROTEIN"/>
    <property type="match status" value="1"/>
</dbReference>
<comment type="function">
    <text evidence="8">Regulates the biosynthesis of dolichol phosphate-mannose. Regulatory subunit of the dolichol-phosphate mannose (DPM) synthase complex; essential for the ER localization and stable expression of DPM1. Part of the glycosylphosphatidylinositol-N-acetylglucosaminyltransferase (GPI-GnT) complex that catalyzes the transfer of N-acetylglucosamine from UDP-N-acetylglucosamine to phosphatidylinositol and participates in the first step of GPI biosynthesis. May act by regulating the GPI-GNT complex.</text>
</comment>
<evidence type="ECO:0000313" key="12">
    <source>
        <dbReference type="Proteomes" id="UP001627154"/>
    </source>
</evidence>
<comment type="similarity">
    <text evidence="2 10">Belongs to the DPM2 family.</text>
</comment>
<evidence type="ECO:0000256" key="1">
    <source>
        <dbReference type="ARBA" id="ARBA00004477"/>
    </source>
</evidence>
<protein>
    <recommendedName>
        <fullName evidence="3 10">Dolichol phosphate-mannose biosynthesis regulatory protein</fullName>
    </recommendedName>
</protein>
<evidence type="ECO:0000256" key="3">
    <source>
        <dbReference type="ARBA" id="ARBA00018157"/>
    </source>
</evidence>
<evidence type="ECO:0000256" key="4">
    <source>
        <dbReference type="ARBA" id="ARBA00022692"/>
    </source>
</evidence>
<evidence type="ECO:0000256" key="6">
    <source>
        <dbReference type="ARBA" id="ARBA00022989"/>
    </source>
</evidence>
<evidence type="ECO:0000256" key="7">
    <source>
        <dbReference type="ARBA" id="ARBA00023136"/>
    </source>
</evidence>